<evidence type="ECO:0000256" key="5">
    <source>
        <dbReference type="ARBA" id="ARBA00093765"/>
    </source>
</evidence>
<evidence type="ECO:0000313" key="8">
    <source>
        <dbReference type="EMBL" id="GAA0724315.1"/>
    </source>
</evidence>
<reference evidence="8 9" key="1">
    <citation type="journal article" date="2019" name="Int. J. Syst. Evol. Microbiol.">
        <title>The Global Catalogue of Microorganisms (GCM) 10K type strain sequencing project: providing services to taxonomists for standard genome sequencing and annotation.</title>
        <authorList>
            <consortium name="The Broad Institute Genomics Platform"/>
            <consortium name="The Broad Institute Genome Sequencing Center for Infectious Disease"/>
            <person name="Wu L."/>
            <person name="Ma J."/>
        </authorList>
    </citation>
    <scope>NUCLEOTIDE SEQUENCE [LARGE SCALE GENOMIC DNA]</scope>
    <source>
        <strain evidence="8 9">JCM 1405</strain>
    </source>
</reference>
<evidence type="ECO:0000256" key="3">
    <source>
        <dbReference type="ARBA" id="ARBA00022795"/>
    </source>
</evidence>
<evidence type="ECO:0000256" key="4">
    <source>
        <dbReference type="ARBA" id="ARBA00023186"/>
    </source>
</evidence>
<dbReference type="Proteomes" id="UP001500339">
    <property type="component" value="Unassembled WGS sequence"/>
</dbReference>
<keyword evidence="2" id="KW-0963">Cytoplasm</keyword>
<evidence type="ECO:0000313" key="9">
    <source>
        <dbReference type="Proteomes" id="UP001500339"/>
    </source>
</evidence>
<evidence type="ECO:0000256" key="7">
    <source>
        <dbReference type="ARBA" id="ARBA00093797"/>
    </source>
</evidence>
<dbReference type="EMBL" id="BAAACF010000001">
    <property type="protein sequence ID" value="GAA0724315.1"/>
    <property type="molecule type" value="Genomic_DNA"/>
</dbReference>
<keyword evidence="4" id="KW-0143">Chaperone</keyword>
<dbReference type="RefSeq" id="WP_343768973.1">
    <property type="nucleotide sequence ID" value="NZ_BAAACF010000001.1"/>
</dbReference>
<gene>
    <name evidence="8" type="ORF">GCM10008905_18030</name>
</gene>
<evidence type="ECO:0000256" key="2">
    <source>
        <dbReference type="ARBA" id="ARBA00022490"/>
    </source>
</evidence>
<sequence length="112" mass="13429">MILKDYLISFNQLTLELIAKINSQNLECLEEIMDKRQRIIEKIENIPYTQEEFIKFCIEINLLDNNEKLQGLLNKKKKEIRQDITELNTNRKANQGYNQKFYTKSIVFTKKI</sequence>
<keyword evidence="9" id="KW-1185">Reference proteome</keyword>
<dbReference type="InterPro" id="IPR008622">
    <property type="entry name" value="FliT"/>
</dbReference>
<comment type="similarity">
    <text evidence="6">Belongs to the bacillales FliT family.</text>
</comment>
<evidence type="ECO:0000256" key="6">
    <source>
        <dbReference type="ARBA" id="ARBA00093785"/>
    </source>
</evidence>
<comment type="subcellular location">
    <subcellularLocation>
        <location evidence="1">Cytoplasm</location>
        <location evidence="1">Cytosol</location>
    </subcellularLocation>
</comment>
<name>A0ABN1IZ06_9CLOT</name>
<comment type="function">
    <text evidence="5">May act as an export chaperone for the filament capping protein FliD.</text>
</comment>
<organism evidence="8 9">
    <name type="scientific">Clostridium malenominatum</name>
    <dbReference type="NCBI Taxonomy" id="1539"/>
    <lineage>
        <taxon>Bacteria</taxon>
        <taxon>Bacillati</taxon>
        <taxon>Bacillota</taxon>
        <taxon>Clostridia</taxon>
        <taxon>Eubacteriales</taxon>
        <taxon>Clostridiaceae</taxon>
        <taxon>Clostridium</taxon>
    </lineage>
</organism>
<evidence type="ECO:0000256" key="1">
    <source>
        <dbReference type="ARBA" id="ARBA00004514"/>
    </source>
</evidence>
<proteinExistence type="inferred from homology"/>
<protein>
    <recommendedName>
        <fullName evidence="7">Flagellar protein FliT</fullName>
    </recommendedName>
</protein>
<keyword evidence="3" id="KW-1005">Bacterial flagellum biogenesis</keyword>
<comment type="caution">
    <text evidence="8">The sequence shown here is derived from an EMBL/GenBank/DDBJ whole genome shotgun (WGS) entry which is preliminary data.</text>
</comment>
<accession>A0ABN1IZ06</accession>
<dbReference type="Pfam" id="PF05400">
    <property type="entry name" value="FliT"/>
    <property type="match status" value="1"/>
</dbReference>